<feature type="region of interest" description="Disordered" evidence="2">
    <location>
        <begin position="940"/>
        <end position="969"/>
    </location>
</feature>
<dbReference type="GeneID" id="17310805"/>
<protein>
    <recommendedName>
        <fullName evidence="3">Magnesium transporter MgtE intracellular domain-containing protein</fullName>
    </recommendedName>
</protein>
<feature type="coiled-coil region" evidence="1">
    <location>
        <begin position="123"/>
        <end position="266"/>
    </location>
</feature>
<dbReference type="Proteomes" id="UP000011087">
    <property type="component" value="Unassembled WGS sequence"/>
</dbReference>
<feature type="compositionally biased region" description="Basic and acidic residues" evidence="2">
    <location>
        <begin position="945"/>
        <end position="956"/>
    </location>
</feature>
<dbReference type="AlphaFoldDB" id="L1K0W7"/>
<feature type="coiled-coil region" evidence="1">
    <location>
        <begin position="37"/>
        <end position="71"/>
    </location>
</feature>
<organism evidence="4">
    <name type="scientific">Guillardia theta (strain CCMP2712)</name>
    <name type="common">Cryptophyte</name>
    <dbReference type="NCBI Taxonomy" id="905079"/>
    <lineage>
        <taxon>Eukaryota</taxon>
        <taxon>Cryptophyceae</taxon>
        <taxon>Pyrenomonadales</taxon>
        <taxon>Geminigeraceae</taxon>
        <taxon>Guillardia</taxon>
    </lineage>
</organism>
<feature type="compositionally biased region" description="Basic and acidic residues" evidence="2">
    <location>
        <begin position="346"/>
        <end position="370"/>
    </location>
</feature>
<dbReference type="EnsemblProtists" id="EKX54013">
    <property type="protein sequence ID" value="EKX54013"/>
    <property type="gene ID" value="GUITHDRAFT_100264"/>
</dbReference>
<accession>L1K0W7</accession>
<evidence type="ECO:0000256" key="2">
    <source>
        <dbReference type="SAM" id="MobiDB-lite"/>
    </source>
</evidence>
<dbReference type="KEGG" id="gtt:GUITHDRAFT_100264"/>
<feature type="region of interest" description="Disordered" evidence="2">
    <location>
        <begin position="383"/>
        <end position="409"/>
    </location>
</feature>
<evidence type="ECO:0000313" key="5">
    <source>
        <dbReference type="EnsemblProtists" id="EKX54013"/>
    </source>
</evidence>
<evidence type="ECO:0000313" key="4">
    <source>
        <dbReference type="EMBL" id="EKX54013.1"/>
    </source>
</evidence>
<gene>
    <name evidence="4" type="ORF">GUITHDRAFT_100264</name>
</gene>
<name>L1K0W7_GUITC</name>
<reference evidence="5" key="3">
    <citation type="submission" date="2015-06" db="UniProtKB">
        <authorList>
            <consortium name="EnsemblProtists"/>
        </authorList>
    </citation>
    <scope>IDENTIFICATION</scope>
</reference>
<evidence type="ECO:0000256" key="1">
    <source>
        <dbReference type="SAM" id="Coils"/>
    </source>
</evidence>
<dbReference type="EMBL" id="JH992968">
    <property type="protein sequence ID" value="EKX54013.1"/>
    <property type="molecule type" value="Genomic_DNA"/>
</dbReference>
<keyword evidence="1" id="KW-0175">Coiled coil</keyword>
<dbReference type="RefSeq" id="XP_005840993.1">
    <property type="nucleotide sequence ID" value="XM_005840936.1"/>
</dbReference>
<dbReference type="SUPFAM" id="SSF158791">
    <property type="entry name" value="MgtE N-terminal domain-like"/>
    <property type="match status" value="2"/>
</dbReference>
<reference evidence="4 6" key="1">
    <citation type="journal article" date="2012" name="Nature">
        <title>Algal genomes reveal evolutionary mosaicism and the fate of nucleomorphs.</title>
        <authorList>
            <consortium name="DOE Joint Genome Institute"/>
            <person name="Curtis B.A."/>
            <person name="Tanifuji G."/>
            <person name="Burki F."/>
            <person name="Gruber A."/>
            <person name="Irimia M."/>
            <person name="Maruyama S."/>
            <person name="Arias M.C."/>
            <person name="Ball S.G."/>
            <person name="Gile G.H."/>
            <person name="Hirakawa Y."/>
            <person name="Hopkins J.F."/>
            <person name="Kuo A."/>
            <person name="Rensing S.A."/>
            <person name="Schmutz J."/>
            <person name="Symeonidi A."/>
            <person name="Elias M."/>
            <person name="Eveleigh R.J."/>
            <person name="Herman E.K."/>
            <person name="Klute M.J."/>
            <person name="Nakayama T."/>
            <person name="Obornik M."/>
            <person name="Reyes-Prieto A."/>
            <person name="Armbrust E.V."/>
            <person name="Aves S.J."/>
            <person name="Beiko R.G."/>
            <person name="Coutinho P."/>
            <person name="Dacks J.B."/>
            <person name="Durnford D.G."/>
            <person name="Fast N.M."/>
            <person name="Green B.R."/>
            <person name="Grisdale C.J."/>
            <person name="Hempel F."/>
            <person name="Henrissat B."/>
            <person name="Hoppner M.P."/>
            <person name="Ishida K."/>
            <person name="Kim E."/>
            <person name="Koreny L."/>
            <person name="Kroth P.G."/>
            <person name="Liu Y."/>
            <person name="Malik S.B."/>
            <person name="Maier U.G."/>
            <person name="McRose D."/>
            <person name="Mock T."/>
            <person name="Neilson J.A."/>
            <person name="Onodera N.T."/>
            <person name="Poole A.M."/>
            <person name="Pritham E.J."/>
            <person name="Richards T.A."/>
            <person name="Rocap G."/>
            <person name="Roy S.W."/>
            <person name="Sarai C."/>
            <person name="Schaack S."/>
            <person name="Shirato S."/>
            <person name="Slamovits C.H."/>
            <person name="Spencer D.F."/>
            <person name="Suzuki S."/>
            <person name="Worden A.Z."/>
            <person name="Zauner S."/>
            <person name="Barry K."/>
            <person name="Bell C."/>
            <person name="Bharti A.K."/>
            <person name="Crow J.A."/>
            <person name="Grimwood J."/>
            <person name="Kramer R."/>
            <person name="Lindquist E."/>
            <person name="Lucas S."/>
            <person name="Salamov A."/>
            <person name="McFadden G.I."/>
            <person name="Lane C.E."/>
            <person name="Keeling P.J."/>
            <person name="Gray M.W."/>
            <person name="Grigoriev I.V."/>
            <person name="Archibald J.M."/>
        </authorList>
    </citation>
    <scope>NUCLEOTIDE SEQUENCE</scope>
    <source>
        <strain evidence="4 6">CCMP2712</strain>
    </source>
</reference>
<dbReference type="HOGENOM" id="CLU_297994_0_0_1"/>
<feature type="region of interest" description="Disordered" evidence="2">
    <location>
        <begin position="988"/>
        <end position="1010"/>
    </location>
</feature>
<feature type="compositionally biased region" description="Polar residues" evidence="2">
    <location>
        <begin position="394"/>
        <end position="409"/>
    </location>
</feature>
<dbReference type="Pfam" id="PF03448">
    <property type="entry name" value="MgtE_N"/>
    <property type="match status" value="1"/>
</dbReference>
<proteinExistence type="predicted"/>
<dbReference type="InterPro" id="IPR006668">
    <property type="entry name" value="Mg_transptr_MgtE_intracell_dom"/>
</dbReference>
<evidence type="ECO:0000259" key="3">
    <source>
        <dbReference type="Pfam" id="PF03448"/>
    </source>
</evidence>
<reference evidence="6" key="2">
    <citation type="submission" date="2012-11" db="EMBL/GenBank/DDBJ databases">
        <authorList>
            <person name="Kuo A."/>
            <person name="Curtis B.A."/>
            <person name="Tanifuji G."/>
            <person name="Burki F."/>
            <person name="Gruber A."/>
            <person name="Irimia M."/>
            <person name="Maruyama S."/>
            <person name="Arias M.C."/>
            <person name="Ball S.G."/>
            <person name="Gile G.H."/>
            <person name="Hirakawa Y."/>
            <person name="Hopkins J.F."/>
            <person name="Rensing S.A."/>
            <person name="Schmutz J."/>
            <person name="Symeonidi A."/>
            <person name="Elias M."/>
            <person name="Eveleigh R.J."/>
            <person name="Herman E.K."/>
            <person name="Klute M.J."/>
            <person name="Nakayama T."/>
            <person name="Obornik M."/>
            <person name="Reyes-Prieto A."/>
            <person name="Armbrust E.V."/>
            <person name="Aves S.J."/>
            <person name="Beiko R.G."/>
            <person name="Coutinho P."/>
            <person name="Dacks J.B."/>
            <person name="Durnford D.G."/>
            <person name="Fast N.M."/>
            <person name="Green B.R."/>
            <person name="Grisdale C."/>
            <person name="Hempe F."/>
            <person name="Henrissat B."/>
            <person name="Hoppner M.P."/>
            <person name="Ishida K.-I."/>
            <person name="Kim E."/>
            <person name="Koreny L."/>
            <person name="Kroth P.G."/>
            <person name="Liu Y."/>
            <person name="Malik S.-B."/>
            <person name="Maier U.G."/>
            <person name="McRose D."/>
            <person name="Mock T."/>
            <person name="Neilson J.A."/>
            <person name="Onodera N.T."/>
            <person name="Poole A.M."/>
            <person name="Pritham E.J."/>
            <person name="Richards T.A."/>
            <person name="Rocap G."/>
            <person name="Roy S.W."/>
            <person name="Sarai C."/>
            <person name="Schaack S."/>
            <person name="Shirato S."/>
            <person name="Slamovits C.H."/>
            <person name="Spencer D.F."/>
            <person name="Suzuki S."/>
            <person name="Worden A.Z."/>
            <person name="Zauner S."/>
            <person name="Barry K."/>
            <person name="Bell C."/>
            <person name="Bharti A.K."/>
            <person name="Crow J.A."/>
            <person name="Grimwood J."/>
            <person name="Kramer R."/>
            <person name="Lindquist E."/>
            <person name="Lucas S."/>
            <person name="Salamov A."/>
            <person name="McFadden G.I."/>
            <person name="Lane C.E."/>
            <person name="Keeling P.J."/>
            <person name="Gray M.W."/>
            <person name="Grigoriev I.V."/>
            <person name="Archibald J.M."/>
        </authorList>
    </citation>
    <scope>NUCLEOTIDE SEQUENCE</scope>
    <source>
        <strain evidence="6">CCMP2712</strain>
    </source>
</reference>
<keyword evidence="6" id="KW-1185">Reference proteome</keyword>
<feature type="region of interest" description="Disordered" evidence="2">
    <location>
        <begin position="343"/>
        <end position="370"/>
    </location>
</feature>
<sequence length="1010" mass="114466">MAGKSMEDINEELKSRYHLDLQDSRGRESSRHKTLQFLELVERLRRQQKSVEKANDEVLRMSERCHVLESQNLQLRSDLELALSEGMKYRDSLKEWADLEEKRISVGYYSGELLKGNDKPLLHELAQSHQDELEQRCKALQQQLEEKENEFQYEKELLEKESEREMARRAKEIATLQAKCSEQSIMIESLRESMSEASQLEKRCTQELDGLKSKLSSMEKENHNLQERLQSLQQANDKLQESESQVLTLREEMAGLKRELELKANEGIEESLRASSVAALKKQVLQGLAEILEEAMLILKSDRTHVYEAHAKLQRHEAVWQLGMKLSQEIAREMGGSLQQLSQAMKELKERPASPHSGADKERGREHRKERALLPCTVLSRRTRAVADEEPEETSMQSSEGANETTNMSLNPTNASLAPEESCCLDMLVYDTSDQMLASVLLGTDQQSRRSFLGDCEPKTISEVEGMELETLTLGLMYANLEEIAILVRATSPLKLQLVIQHLPITWISEAFAHIPPAVLMLAFERCDEEGKAEMLSQLPACIASSLFEVCDGWQQQTVASLCSEPVGSHLQMVMRLEEMSADVRWEQLRALARREDPETLLDWLPIQNMLEMVRCQHADKKGLFEMLSRQKLVDVLEQMGAEERASAMEFLADEGKLTSIAGMKGKLYVEGLAMMREQQVANLLSTLPSDDQEDFQRCLRFLKGDDKSRMKDLLACSSPHLKRLSELVAPHPLASVMMHMEASSLKAILSALSHETRAGVLSELPPNERASALCVLSPDQRKHALQLLPAYKLKETLAVTSQAERNLILASLSAARKRLFLISEEVESWDSNTLKLQSQAFTRAELAELIPWVKMSVQEDLLSLVDEEGRREGLSLMSFEDVASLKDGSLALVVACIDSMSASHVKALADHMDAVKLREVLAKSKEDKHRWLRRCVNRSHKSTRREERSSDEHVPDPSLQGDGTKKKRRNIEDFLDASLLTHAFPNVSRVLRRSQKEPSKDEVSEEDSD</sequence>
<evidence type="ECO:0000313" key="6">
    <source>
        <dbReference type="Proteomes" id="UP000011087"/>
    </source>
</evidence>
<dbReference type="PaxDb" id="55529-EKX54013"/>
<feature type="domain" description="Magnesium transporter MgtE intracellular" evidence="3">
    <location>
        <begin position="731"/>
        <end position="800"/>
    </location>
</feature>